<proteinExistence type="predicted"/>
<name>A0A6I9SAS4_ELAGV</name>
<dbReference type="OrthoDB" id="337038at2759"/>
<accession>A0A6I9SAS4</accession>
<reference evidence="3" key="1">
    <citation type="submission" date="2025-08" db="UniProtKB">
        <authorList>
            <consortium name="RefSeq"/>
        </authorList>
    </citation>
    <scope>IDENTIFICATION</scope>
</reference>
<dbReference type="InterPro" id="IPR001283">
    <property type="entry name" value="CRISP-related"/>
</dbReference>
<dbReference type="InterPro" id="IPR035940">
    <property type="entry name" value="CAP_sf"/>
</dbReference>
<keyword evidence="2" id="KW-1185">Reference proteome</keyword>
<dbReference type="PRINTS" id="PR00837">
    <property type="entry name" value="V5TPXLIKE"/>
</dbReference>
<evidence type="ECO:0000313" key="3">
    <source>
        <dbReference type="RefSeq" id="XP_010936299.1"/>
    </source>
</evidence>
<dbReference type="InParanoid" id="A0A6I9SAS4"/>
<feature type="domain" description="SCP" evidence="1">
    <location>
        <begin position="23"/>
        <end position="158"/>
    </location>
</feature>
<protein>
    <submittedName>
        <fullName evidence="3">Basic form of pathogenesis-related protein 1-like</fullName>
    </submittedName>
</protein>
<dbReference type="Pfam" id="PF00188">
    <property type="entry name" value="CAP"/>
    <property type="match status" value="1"/>
</dbReference>
<organism evidence="2 3">
    <name type="scientific">Elaeis guineensis var. tenera</name>
    <name type="common">Oil palm</name>
    <dbReference type="NCBI Taxonomy" id="51953"/>
    <lineage>
        <taxon>Eukaryota</taxon>
        <taxon>Viridiplantae</taxon>
        <taxon>Streptophyta</taxon>
        <taxon>Embryophyta</taxon>
        <taxon>Tracheophyta</taxon>
        <taxon>Spermatophyta</taxon>
        <taxon>Magnoliopsida</taxon>
        <taxon>Liliopsida</taxon>
        <taxon>Arecaceae</taxon>
        <taxon>Arecoideae</taxon>
        <taxon>Cocoseae</taxon>
        <taxon>Elaeidinae</taxon>
        <taxon>Elaeis</taxon>
    </lineage>
</organism>
<dbReference type="Proteomes" id="UP000504607">
    <property type="component" value="Chromosome 13"/>
</dbReference>
<evidence type="ECO:0000313" key="2">
    <source>
        <dbReference type="Proteomes" id="UP000504607"/>
    </source>
</evidence>
<dbReference type="SUPFAM" id="SSF55797">
    <property type="entry name" value="PR-1-like"/>
    <property type="match status" value="1"/>
</dbReference>
<dbReference type="RefSeq" id="XP_010936299.1">
    <property type="nucleotide sequence ID" value="XM_010937997.1"/>
</dbReference>
<sequence>MGMRVTMEMTWVRMQTAVLVPSTVATVTVTEVGEGSRRRQPLGRAMIVYCYIMNKYYANLRAGDCQLVHSQGPYGENIYTGYGQGYSDGVDAVRYWYNEKPSYDYVLNQGLGGVECLHYTQMVWRNSKRIGCARVECSGFGGQYSVTYNYDPPGNILGERPY</sequence>
<dbReference type="PANTHER" id="PTHR10334">
    <property type="entry name" value="CYSTEINE-RICH SECRETORY PROTEIN-RELATED"/>
    <property type="match status" value="1"/>
</dbReference>
<dbReference type="SMART" id="SM00198">
    <property type="entry name" value="SCP"/>
    <property type="match status" value="1"/>
</dbReference>
<evidence type="ECO:0000259" key="1">
    <source>
        <dbReference type="SMART" id="SM00198"/>
    </source>
</evidence>
<gene>
    <name evidence="3" type="primary">LOC105055955</name>
</gene>
<dbReference type="AlphaFoldDB" id="A0A6I9SAS4"/>
<dbReference type="Gene3D" id="3.40.33.10">
    <property type="entry name" value="CAP"/>
    <property type="match status" value="1"/>
</dbReference>
<dbReference type="InterPro" id="IPR014044">
    <property type="entry name" value="CAP_dom"/>
</dbReference>